<keyword evidence="2" id="KW-1185">Reference proteome</keyword>
<evidence type="ECO:0000313" key="2">
    <source>
        <dbReference type="Proteomes" id="UP001189429"/>
    </source>
</evidence>
<comment type="caution">
    <text evidence="1">The sequence shown here is derived from an EMBL/GenBank/DDBJ whole genome shotgun (WGS) entry which is preliminary data.</text>
</comment>
<name>A0ABN9VH17_9DINO</name>
<dbReference type="EMBL" id="CAUYUJ010017170">
    <property type="protein sequence ID" value="CAK0872461.1"/>
    <property type="molecule type" value="Genomic_DNA"/>
</dbReference>
<dbReference type="Proteomes" id="UP001189429">
    <property type="component" value="Unassembled WGS sequence"/>
</dbReference>
<protein>
    <recommendedName>
        <fullName evidence="3">Coatomer subunit delta</fullName>
    </recommendedName>
</protein>
<accession>A0ABN9VH17</accession>
<sequence length="125" mass="12802">MRLEAGAGPHRCAALRAATAADLVCNGASLALDLSGRRDEVQILSGCSFSIGNLVADSSTATFTRYSLALAVPEAQDVGAAVEVPWAACAPELPGGLSWPLRLRVDLAAARAAGGRVPEGLSCRR</sequence>
<gene>
    <name evidence="1" type="ORF">PCOR1329_LOCUS57911</name>
</gene>
<evidence type="ECO:0008006" key="3">
    <source>
        <dbReference type="Google" id="ProtNLM"/>
    </source>
</evidence>
<evidence type="ECO:0000313" key="1">
    <source>
        <dbReference type="EMBL" id="CAK0872461.1"/>
    </source>
</evidence>
<reference evidence="1" key="1">
    <citation type="submission" date="2023-10" db="EMBL/GenBank/DDBJ databases">
        <authorList>
            <person name="Chen Y."/>
            <person name="Shah S."/>
            <person name="Dougan E. K."/>
            <person name="Thang M."/>
            <person name="Chan C."/>
        </authorList>
    </citation>
    <scope>NUCLEOTIDE SEQUENCE [LARGE SCALE GENOMIC DNA]</scope>
</reference>
<proteinExistence type="predicted"/>
<organism evidence="1 2">
    <name type="scientific">Prorocentrum cordatum</name>
    <dbReference type="NCBI Taxonomy" id="2364126"/>
    <lineage>
        <taxon>Eukaryota</taxon>
        <taxon>Sar</taxon>
        <taxon>Alveolata</taxon>
        <taxon>Dinophyceae</taxon>
        <taxon>Prorocentrales</taxon>
        <taxon>Prorocentraceae</taxon>
        <taxon>Prorocentrum</taxon>
    </lineage>
</organism>